<accession>A0ABN6J1A4</accession>
<reference evidence="2" key="1">
    <citation type="submission" date="2021-07" db="EMBL/GenBank/DDBJ databases">
        <title>Complete genome sequencing of a Clostridium isolate.</title>
        <authorList>
            <person name="Ueki A."/>
            <person name="Tonouchi A."/>
        </authorList>
    </citation>
    <scope>NUCLEOTIDE SEQUENCE [LARGE SCALE GENOMIC DNA]</scope>
    <source>
        <strain evidence="2">C5S11</strain>
    </source>
</reference>
<name>A0ABN6J1A4_9CLOT</name>
<proteinExistence type="predicted"/>
<dbReference type="RefSeq" id="WP_224033163.1">
    <property type="nucleotide sequence ID" value="NZ_AP024849.1"/>
</dbReference>
<evidence type="ECO:0000313" key="1">
    <source>
        <dbReference type="EMBL" id="BCZ46756.1"/>
    </source>
</evidence>
<organism evidence="1 2">
    <name type="scientific">Clostridium gelidum</name>
    <dbReference type="NCBI Taxonomy" id="704125"/>
    <lineage>
        <taxon>Bacteria</taxon>
        <taxon>Bacillati</taxon>
        <taxon>Bacillota</taxon>
        <taxon>Clostridia</taxon>
        <taxon>Eubacteriales</taxon>
        <taxon>Clostridiaceae</taxon>
        <taxon>Clostridium</taxon>
    </lineage>
</organism>
<dbReference type="Proteomes" id="UP000824633">
    <property type="component" value="Chromosome"/>
</dbReference>
<dbReference type="EMBL" id="AP024849">
    <property type="protein sequence ID" value="BCZ46756.1"/>
    <property type="molecule type" value="Genomic_DNA"/>
</dbReference>
<protein>
    <submittedName>
        <fullName evidence="1">Uncharacterized protein</fullName>
    </submittedName>
</protein>
<sequence>MKNIKIKFENETKTRINIMGINNFKKTSLLKILVKQGVLDASDSICDNSFPTEILCSSIKSNIVSVYLCIRKKEEILKELKENILKSVYEASLIFENENISENIKDNELIKFKKEFIDILNQSSELSLKKFYEVDNIERIFESIKFNELLNEVKKINCINDNEIAEDKDDFIWKKYFNEFQIKFPKYYCKWMKMISKYYSGNEEGNEYINENQNFTNKYCNEQLDSLCEILYGIRSSCALMVERAYIEAPSSMEQFSGNVFIYYQNDTQYKSIAQIIENRIGEDYKELFMILANCNEDALYFSKFKENINKITLNKRIFCILNEFDFYRKQLLRDENKINFLSSEGNLVDTIKTNISKKIGISKDRIIITEQFNDIDKNTLRTLKTNNDFLQLLKLIKHESENLGKSIKIKPLNKEKIISISLNQERMSVQALMTMLYERYNGYLVDLWNRIIEGEESLEDPKKYYYSTIRTIIRNRKDYYREYKPVSYKSSNQDYNNRIDFSLRSGDYNDSKKILKMLVNYGYHTVGFNSNENKILVTVNGEISQEHKANLIKSIEGRLNESAINYFENAFLMNISITKFNDNDLYKALESEKSITIDDFYSAFKEIFKKMSENILRYEVCLQ</sequence>
<evidence type="ECO:0000313" key="2">
    <source>
        <dbReference type="Proteomes" id="UP000824633"/>
    </source>
</evidence>
<gene>
    <name evidence="1" type="ORF">psyc5s11_28230</name>
</gene>
<keyword evidence="2" id="KW-1185">Reference proteome</keyword>